<organism evidence="5 6">
    <name type="scientific">Cystobacter fuscus</name>
    <dbReference type="NCBI Taxonomy" id="43"/>
    <lineage>
        <taxon>Bacteria</taxon>
        <taxon>Pseudomonadati</taxon>
        <taxon>Myxococcota</taxon>
        <taxon>Myxococcia</taxon>
        <taxon>Myxococcales</taxon>
        <taxon>Cystobacterineae</taxon>
        <taxon>Archangiaceae</taxon>
        <taxon>Cystobacter</taxon>
    </lineage>
</organism>
<keyword evidence="3" id="KW-0732">Signal</keyword>
<dbReference type="NCBIfam" id="TIGR03382">
    <property type="entry name" value="GC_trans_RRR"/>
    <property type="match status" value="1"/>
</dbReference>
<dbReference type="Gene3D" id="3.30.420.430">
    <property type="match status" value="1"/>
</dbReference>
<feature type="region of interest" description="Disordered" evidence="2">
    <location>
        <begin position="671"/>
        <end position="690"/>
    </location>
</feature>
<gene>
    <name evidence="5" type="ORF">CYFUS_000228</name>
</gene>
<feature type="signal peptide" evidence="3">
    <location>
        <begin position="1"/>
        <end position="21"/>
    </location>
</feature>
<dbReference type="EMBL" id="CP022098">
    <property type="protein sequence ID" value="ATB34821.1"/>
    <property type="molecule type" value="Genomic_DNA"/>
</dbReference>
<evidence type="ECO:0000313" key="5">
    <source>
        <dbReference type="EMBL" id="ATB34821.1"/>
    </source>
</evidence>
<feature type="domain" description="HYR" evidence="4">
    <location>
        <begin position="1248"/>
        <end position="1327"/>
    </location>
</feature>
<feature type="domain" description="HYR" evidence="4">
    <location>
        <begin position="927"/>
        <end position="1006"/>
    </location>
</feature>
<feature type="compositionally biased region" description="Polar residues" evidence="2">
    <location>
        <begin position="1127"/>
        <end position="1138"/>
    </location>
</feature>
<keyword evidence="1" id="KW-0677">Repeat</keyword>
<evidence type="ECO:0000256" key="1">
    <source>
        <dbReference type="ARBA" id="ARBA00022737"/>
    </source>
</evidence>
<proteinExistence type="predicted"/>
<accession>A0A250IUI8</accession>
<dbReference type="SUPFAM" id="SSF63825">
    <property type="entry name" value="YWTD domain"/>
    <property type="match status" value="1"/>
</dbReference>
<feature type="region of interest" description="Disordered" evidence="2">
    <location>
        <begin position="1109"/>
        <end position="1138"/>
    </location>
</feature>
<dbReference type="RefSeq" id="WP_198316426.1">
    <property type="nucleotide sequence ID" value="NZ_CP022098.1"/>
</dbReference>
<dbReference type="InterPro" id="IPR017756">
    <property type="entry name" value="TM_Gly-Cys-Arg_CS"/>
</dbReference>
<evidence type="ECO:0000256" key="3">
    <source>
        <dbReference type="SAM" id="SignalP"/>
    </source>
</evidence>
<dbReference type="Pfam" id="PF02494">
    <property type="entry name" value="HYR"/>
    <property type="match status" value="5"/>
</dbReference>
<dbReference type="Proteomes" id="UP000217257">
    <property type="component" value="Chromosome"/>
</dbReference>
<sequence length="1365" mass="143250">MMKQPAPMRLAFLCLVLSACAPGDGAASRAPARMAQATLTTTDTRPVRLIRDIHPEEDTTFGSRPSGFARMGSFVYFSAADAQLERIGLWRTDGTDEGTTRVASVYVPETPTEVDGLLYFSSGNPDKEPWRSDGTPEGTFRLADLQPGTDGSSPKGFTGLAGAVYFFTEYGTPALWRYDPATGVTTALRSVCESYCSMSNLVVHAGRLYFTIEGDRSGSGLWTSDGTEAGTVRVSEVQPVDFRPSEPGLVSLDGALYFLARESYASGQSLWRSDGTTAGTRPVLRLDPAGTTSRSMSLLRVDDALAIAVEESSTQWSLWWSDGTAPGTVRLKEFTLSYSNDGLVSLTAVGNRLFFVVADMGSYPSFDELWSSDGTASGTVRVKQYKSTTSSWDAAVRELTAVDDMLYFVAEDPTVGVELWRTDGTEQGTVLVRNIDPRDAPGTSPSSGPRFLSAIGDTLYFTADDGHSGYELWKSQGQAWNTVRVKDIYREWWKAGGTNPSILGTAGGLWFFHARELLGGATTIFTHSLWRTDGTEAGTFAVKSLGSDWIDPPSTEGASLGSDFIFFSTDGSTGALWKTAGAATGDVVQLWTGSYPGALEAAGGQVFFYGTQSGLGEELWRTDGTPEGTRLVKDLVPGWNSSVPRSFTPVGEWLYFTAQDGVSGREVWRTDGTPEGTSRVADLMPGSGSSNPSGLTDVGGALFFVATTDVGLGLWRVGGPQEAPALVAVLAPPGPGTVAPTRFTAAAGRLFFVATDPEHGAELWTSDGTSGGTHRVGDIWPGTGGSQPKELVAVGGLLFFTAEDGVSGRELWRSDGTEEGTFRLADIHPGSGSSFIDDNSQFIQGSRLLGLESEGLLLFAASAPDSGNESWLSDGTREGTRRLVDLFPGALGSMPRSFVRLGDRVAFAADDGYTGREPWLLEVAALTNREPPTLTCPEDLVVEALQPAGAPVFFPALETHDDVTASPSVTFSRTSGGFFPLGTSEVTATASDDAGNRASCSFHVTVRDHTPPAVFCPGDVTVEGTEAAGAHVDFRSPTATDGRMAPPHVTLSAAPGSLFGFGSHTVTATATDAAGNTSSCSFVVTVSDTQVPSLACPDDLAVEATSPEGARVDFPPATASDGVRPTPTLTSQPASGSTLANGVHRVTITATDLAGLSSTCSFRVSVRDTTAPQVTCPEDVQVEATSAQGTPVSFPAPTAVDTVSTATLEVSHASGALYPRGTTRVSVSSRDEAGNTAVCRFTVTVRDTTAPQVTCPEPVEVRATAGWGAQVTFPDAVARDGITPAPTVVADPPSGGVFAVGEHSVTFTARDEAGNTATCSLPVRVLPGVAVTEPGGCSTVPVGSGLAWSALALLAWLAMRRRPAR</sequence>
<feature type="domain" description="HYR" evidence="4">
    <location>
        <begin position="1007"/>
        <end position="1088"/>
    </location>
</feature>
<dbReference type="PROSITE" id="PS51257">
    <property type="entry name" value="PROKAR_LIPOPROTEIN"/>
    <property type="match status" value="1"/>
</dbReference>
<dbReference type="InterPro" id="IPR030916">
    <property type="entry name" value="ELWxxDGT_rpt"/>
</dbReference>
<feature type="chain" id="PRO_5012716005" evidence="3">
    <location>
        <begin position="22"/>
        <end position="1365"/>
    </location>
</feature>
<dbReference type="PROSITE" id="PS50825">
    <property type="entry name" value="HYR"/>
    <property type="match status" value="4"/>
</dbReference>
<dbReference type="NCBIfam" id="TIGR04534">
    <property type="entry name" value="ELWxxDGT_rpt"/>
    <property type="match status" value="3"/>
</dbReference>
<evidence type="ECO:0000259" key="4">
    <source>
        <dbReference type="PROSITE" id="PS50825"/>
    </source>
</evidence>
<dbReference type="InterPro" id="IPR003410">
    <property type="entry name" value="HYR_dom"/>
</dbReference>
<dbReference type="KEGG" id="cfus:CYFUS_000228"/>
<evidence type="ECO:0000313" key="6">
    <source>
        <dbReference type="Proteomes" id="UP000217257"/>
    </source>
</evidence>
<name>A0A250IUI8_9BACT</name>
<evidence type="ECO:0000256" key="2">
    <source>
        <dbReference type="SAM" id="MobiDB-lite"/>
    </source>
</evidence>
<dbReference type="PANTHER" id="PTHR24273:SF32">
    <property type="entry name" value="HYALIN"/>
    <property type="match status" value="1"/>
</dbReference>
<dbReference type="PANTHER" id="PTHR24273">
    <property type="entry name" value="FI04643P-RELATED"/>
    <property type="match status" value="1"/>
</dbReference>
<reference evidence="5 6" key="1">
    <citation type="submission" date="2017-06" db="EMBL/GenBank/DDBJ databases">
        <title>Sequencing and comparative analysis of myxobacterial genomes.</title>
        <authorList>
            <person name="Rupp O."/>
            <person name="Goesmann A."/>
            <person name="Sogaard-Andersen L."/>
        </authorList>
    </citation>
    <scope>NUCLEOTIDE SEQUENCE [LARGE SCALE GENOMIC DNA]</scope>
    <source>
        <strain evidence="5 6">DSM 52655</strain>
    </source>
</reference>
<protein>
    <submittedName>
        <fullName evidence="5">HYR domain-containing protein</fullName>
    </submittedName>
</protein>
<feature type="domain" description="HYR" evidence="4">
    <location>
        <begin position="1167"/>
        <end position="1247"/>
    </location>
</feature>